<evidence type="ECO:0000256" key="2">
    <source>
        <dbReference type="ARBA" id="ARBA00023125"/>
    </source>
</evidence>
<proteinExistence type="predicted"/>
<dbReference type="GO" id="GO:0003700">
    <property type="term" value="F:DNA-binding transcription factor activity"/>
    <property type="evidence" value="ECO:0007669"/>
    <property type="project" value="TreeGrafter"/>
</dbReference>
<evidence type="ECO:0000259" key="5">
    <source>
        <dbReference type="PROSITE" id="PS50943"/>
    </source>
</evidence>
<evidence type="ECO:0000259" key="4">
    <source>
        <dbReference type="PROSITE" id="PS50932"/>
    </source>
</evidence>
<dbReference type="PROSITE" id="PS50943">
    <property type="entry name" value="HTH_CROC1"/>
    <property type="match status" value="1"/>
</dbReference>
<evidence type="ECO:0000313" key="7">
    <source>
        <dbReference type="Proteomes" id="UP000644875"/>
    </source>
</evidence>
<dbReference type="SMART" id="SM00354">
    <property type="entry name" value="HTH_LACI"/>
    <property type="match status" value="1"/>
</dbReference>
<keyword evidence="1" id="KW-0805">Transcription regulation</keyword>
<dbReference type="AlphaFoldDB" id="A0A934P9E6"/>
<dbReference type="SUPFAM" id="SSF47413">
    <property type="entry name" value="lambda repressor-like DNA-binding domains"/>
    <property type="match status" value="1"/>
</dbReference>
<dbReference type="InterPro" id="IPR028082">
    <property type="entry name" value="Peripla_BP_I"/>
</dbReference>
<evidence type="ECO:0000256" key="1">
    <source>
        <dbReference type="ARBA" id="ARBA00023015"/>
    </source>
</evidence>
<dbReference type="InterPro" id="IPR000843">
    <property type="entry name" value="HTH_LacI"/>
</dbReference>
<dbReference type="PANTHER" id="PTHR30146">
    <property type="entry name" value="LACI-RELATED TRANSCRIPTIONAL REPRESSOR"/>
    <property type="match status" value="1"/>
</dbReference>
<dbReference type="RefSeq" id="WP_199567528.1">
    <property type="nucleotide sequence ID" value="NZ_JAENBP010000003.1"/>
</dbReference>
<dbReference type="Gene3D" id="3.40.50.2300">
    <property type="match status" value="2"/>
</dbReference>
<gene>
    <name evidence="6" type="ORF">JHK64_03010</name>
</gene>
<dbReference type="PROSITE" id="PS50932">
    <property type="entry name" value="HTH_LACI_2"/>
    <property type="match status" value="1"/>
</dbReference>
<dbReference type="CDD" id="cd01392">
    <property type="entry name" value="HTH_LacI"/>
    <property type="match status" value="1"/>
</dbReference>
<dbReference type="Proteomes" id="UP000644875">
    <property type="component" value="Unassembled WGS sequence"/>
</dbReference>
<feature type="domain" description="HTH lacI-type" evidence="4">
    <location>
        <begin position="2"/>
        <end position="56"/>
    </location>
</feature>
<keyword evidence="2 6" id="KW-0238">DNA-binding</keyword>
<accession>A0A934P9E6</accession>
<dbReference type="SUPFAM" id="SSF53822">
    <property type="entry name" value="Periplasmic binding protein-like I"/>
    <property type="match status" value="1"/>
</dbReference>
<organism evidence="6 7">
    <name type="scientific">Streptococcus zalophi</name>
    <dbReference type="NCBI Taxonomy" id="640031"/>
    <lineage>
        <taxon>Bacteria</taxon>
        <taxon>Bacillati</taxon>
        <taxon>Bacillota</taxon>
        <taxon>Bacilli</taxon>
        <taxon>Lactobacillales</taxon>
        <taxon>Streptococcaceae</taxon>
        <taxon>Streptococcus</taxon>
    </lineage>
</organism>
<dbReference type="InterPro" id="IPR001387">
    <property type="entry name" value="Cro/C1-type_HTH"/>
</dbReference>
<evidence type="ECO:0000313" key="6">
    <source>
        <dbReference type="EMBL" id="MBJ8349601.1"/>
    </source>
</evidence>
<keyword evidence="3" id="KW-0804">Transcription</keyword>
<dbReference type="EMBL" id="JAENBP010000003">
    <property type="protein sequence ID" value="MBJ8349601.1"/>
    <property type="molecule type" value="Genomic_DNA"/>
</dbReference>
<feature type="domain" description="HTH cro/C1-type" evidence="5">
    <location>
        <begin position="3"/>
        <end position="46"/>
    </location>
</feature>
<comment type="caution">
    <text evidence="6">The sequence shown here is derived from an EMBL/GenBank/DDBJ whole genome shotgun (WGS) entry which is preliminary data.</text>
</comment>
<dbReference type="GO" id="GO:0000976">
    <property type="term" value="F:transcription cis-regulatory region binding"/>
    <property type="evidence" value="ECO:0007669"/>
    <property type="project" value="TreeGrafter"/>
</dbReference>
<dbReference type="InterPro" id="IPR010982">
    <property type="entry name" value="Lambda_DNA-bd_dom_sf"/>
</dbReference>
<protein>
    <submittedName>
        <fullName evidence="6">LacI family DNA-binding transcriptional regulator</fullName>
    </submittedName>
</protein>
<evidence type="ECO:0000256" key="3">
    <source>
        <dbReference type="ARBA" id="ARBA00023163"/>
    </source>
</evidence>
<keyword evidence="7" id="KW-1185">Reference proteome</keyword>
<reference evidence="6 7" key="1">
    <citation type="journal article" date="2021" name="Int. J. Syst. Evol. Microbiol.">
        <title>Streptococcus vicugnae sp. nov., isolated from faeces of alpacas (Vicugna pacos) and cattle (Bos taurus), Streptococcus zalophi sp. nov., and Streptococcus pacificus sp. nov., isolated from respiratory tract of California sea lions (Zalophus californianus).</title>
        <authorList>
            <person name="Volokhov D.V."/>
            <person name="Zagorodnyaya T.A."/>
            <person name="Shen Z."/>
            <person name="Blom J."/>
            <person name="Furtak V.A."/>
            <person name="Eisenberg T."/>
            <person name="Fan P."/>
            <person name="Jeong K.C."/>
            <person name="Gao Y."/>
            <person name="Zhang S."/>
            <person name="Amselle M."/>
        </authorList>
    </citation>
    <scope>NUCLEOTIDE SEQUENCE [LARGE SCALE GENOMIC DNA]</scope>
    <source>
        <strain evidence="7">CSL7508-lung</strain>
    </source>
</reference>
<dbReference type="PANTHER" id="PTHR30146:SF109">
    <property type="entry name" value="HTH-TYPE TRANSCRIPTIONAL REGULATOR GALS"/>
    <property type="match status" value="1"/>
</dbReference>
<dbReference type="Pfam" id="PF13377">
    <property type="entry name" value="Peripla_BP_3"/>
    <property type="match status" value="1"/>
</dbReference>
<dbReference type="Pfam" id="PF00356">
    <property type="entry name" value="LacI"/>
    <property type="match status" value="1"/>
</dbReference>
<dbReference type="Gene3D" id="1.10.260.40">
    <property type="entry name" value="lambda repressor-like DNA-binding domains"/>
    <property type="match status" value="1"/>
</dbReference>
<sequence length="339" mass="38277">MVTIKDVAKKAGVNPSTVSRALKNSHSISLKTKEKVKKAMDDLGYVPNFAAQMLASGLTQCVGVILPPLTSSDRISQPFFMEILTIINDEAKKKNFTVSIATGESTESLKDQAKLMYRQKRVDGFIVLYSEKNDPVSLFLSQNNIPFVVVGSQESQEKAITYIDNDNQLMAKTAVDYLFEKGHKNILFITDDEKAKVNSERYLGYTLGTKSLKIKNYGSILFDRHNPLSLDNAITKIKDENITALIVIDDMLSVRVIQFLSFYNIKVPDHVSIISFNNSVYSKIIHPYLTTFDINIKQLGKSSLLGLLDKLHHHKTSYQKETVPFNLKERESVRDLYKL</sequence>
<dbReference type="InterPro" id="IPR046335">
    <property type="entry name" value="LacI/GalR-like_sensor"/>
</dbReference>
<name>A0A934P9E6_9STRE</name>